<accession>A0A9D4L9B0</accession>
<evidence type="ECO:0000313" key="1">
    <source>
        <dbReference type="EMBL" id="KAH3852897.1"/>
    </source>
</evidence>
<reference evidence="1" key="1">
    <citation type="journal article" date="2019" name="bioRxiv">
        <title>The Genome of the Zebra Mussel, Dreissena polymorpha: A Resource for Invasive Species Research.</title>
        <authorList>
            <person name="McCartney M.A."/>
            <person name="Auch B."/>
            <person name="Kono T."/>
            <person name="Mallez S."/>
            <person name="Zhang Y."/>
            <person name="Obille A."/>
            <person name="Becker A."/>
            <person name="Abrahante J.E."/>
            <person name="Garbe J."/>
            <person name="Badalamenti J.P."/>
            <person name="Herman A."/>
            <person name="Mangelson H."/>
            <person name="Liachko I."/>
            <person name="Sullivan S."/>
            <person name="Sone E.D."/>
            <person name="Koren S."/>
            <person name="Silverstein K.A.T."/>
            <person name="Beckman K.B."/>
            <person name="Gohl D.M."/>
        </authorList>
    </citation>
    <scope>NUCLEOTIDE SEQUENCE</scope>
    <source>
        <strain evidence="1">Duluth1</strain>
        <tissue evidence="1">Whole animal</tissue>
    </source>
</reference>
<reference evidence="1" key="2">
    <citation type="submission" date="2020-11" db="EMBL/GenBank/DDBJ databases">
        <authorList>
            <person name="McCartney M.A."/>
            <person name="Auch B."/>
            <person name="Kono T."/>
            <person name="Mallez S."/>
            <person name="Becker A."/>
            <person name="Gohl D.M."/>
            <person name="Silverstein K.A.T."/>
            <person name="Koren S."/>
            <person name="Bechman K.B."/>
            <person name="Herman A."/>
            <person name="Abrahante J.E."/>
            <person name="Garbe J."/>
        </authorList>
    </citation>
    <scope>NUCLEOTIDE SEQUENCE</scope>
    <source>
        <strain evidence="1">Duluth1</strain>
        <tissue evidence="1">Whole animal</tissue>
    </source>
</reference>
<organism evidence="1 2">
    <name type="scientific">Dreissena polymorpha</name>
    <name type="common">Zebra mussel</name>
    <name type="synonym">Mytilus polymorpha</name>
    <dbReference type="NCBI Taxonomy" id="45954"/>
    <lineage>
        <taxon>Eukaryota</taxon>
        <taxon>Metazoa</taxon>
        <taxon>Spiralia</taxon>
        <taxon>Lophotrochozoa</taxon>
        <taxon>Mollusca</taxon>
        <taxon>Bivalvia</taxon>
        <taxon>Autobranchia</taxon>
        <taxon>Heteroconchia</taxon>
        <taxon>Euheterodonta</taxon>
        <taxon>Imparidentia</taxon>
        <taxon>Neoheterodontei</taxon>
        <taxon>Myida</taxon>
        <taxon>Dreissenoidea</taxon>
        <taxon>Dreissenidae</taxon>
        <taxon>Dreissena</taxon>
    </lineage>
</organism>
<gene>
    <name evidence="1" type="ORF">DPMN_095418</name>
</gene>
<sequence length="148" mass="16942">MGTVEGSFFIEHRPVKLYLLMTILKDVLTRVVVSSLHPQISPVITSIYHRRNEAWSNMVLKMFTEACHRYLHRPMILSPCQPTTCMPMHERDPPKMSLLMQGMKAVHRPVSSHVSKTNIYYKMFQVCLEKGPISDSHAATLAFPTDTT</sequence>
<protein>
    <submittedName>
        <fullName evidence="1">Uncharacterized protein</fullName>
    </submittedName>
</protein>
<proteinExistence type="predicted"/>
<comment type="caution">
    <text evidence="1">The sequence shown here is derived from an EMBL/GenBank/DDBJ whole genome shotgun (WGS) entry which is preliminary data.</text>
</comment>
<evidence type="ECO:0000313" key="2">
    <source>
        <dbReference type="Proteomes" id="UP000828390"/>
    </source>
</evidence>
<dbReference type="AlphaFoldDB" id="A0A9D4L9B0"/>
<dbReference type="Proteomes" id="UP000828390">
    <property type="component" value="Unassembled WGS sequence"/>
</dbReference>
<keyword evidence="2" id="KW-1185">Reference proteome</keyword>
<name>A0A9D4L9B0_DREPO</name>
<dbReference type="EMBL" id="JAIWYP010000003">
    <property type="protein sequence ID" value="KAH3852897.1"/>
    <property type="molecule type" value="Genomic_DNA"/>
</dbReference>